<gene>
    <name evidence="1" type="ordered locus">Calag_1062</name>
</gene>
<dbReference type="AlphaFoldDB" id="L0ABI5"/>
<proteinExistence type="predicted"/>
<dbReference type="HOGENOM" id="CLU_1998627_0_0_2"/>
<evidence type="ECO:0000313" key="1">
    <source>
        <dbReference type="EMBL" id="AFZ70784.1"/>
    </source>
</evidence>
<sequence length="133" mass="16103">MEKVSEILNSNLEWSDVERFLYYRPYHYHVLIKKTNIGHPKESGYKRSYGEYNGEKYDWRKTLIDGSCAHVREYDTYYIVHRDRVNPDDNLIKHIALDSLKSLPKILPFIIPILLLRYNYKLVKKKRLRRSIK</sequence>
<organism evidence="1 2">
    <name type="scientific">Caldisphaera lagunensis (strain DSM 15908 / JCM 11604 / ANMR 0165 / IC-154)</name>
    <dbReference type="NCBI Taxonomy" id="1056495"/>
    <lineage>
        <taxon>Archaea</taxon>
        <taxon>Thermoproteota</taxon>
        <taxon>Thermoprotei</taxon>
        <taxon>Acidilobales</taxon>
        <taxon>Caldisphaeraceae</taxon>
        <taxon>Caldisphaera</taxon>
    </lineage>
</organism>
<keyword evidence="2" id="KW-1185">Reference proteome</keyword>
<dbReference type="GeneID" id="14212322"/>
<dbReference type="InParanoid" id="L0ABI5"/>
<dbReference type="KEGG" id="clg:Calag_1062"/>
<accession>L0ABI5</accession>
<dbReference type="EMBL" id="CP003378">
    <property type="protein sequence ID" value="AFZ70784.1"/>
    <property type="molecule type" value="Genomic_DNA"/>
</dbReference>
<evidence type="ECO:0000313" key="2">
    <source>
        <dbReference type="Proteomes" id="UP000010469"/>
    </source>
</evidence>
<name>L0ABI5_CALLD</name>
<dbReference type="RefSeq" id="WP_015232681.1">
    <property type="nucleotide sequence ID" value="NC_019791.1"/>
</dbReference>
<protein>
    <submittedName>
        <fullName evidence="1">Uncharacterized protein</fullName>
    </submittedName>
</protein>
<dbReference type="eggNOG" id="arCOG03681">
    <property type="taxonomic scope" value="Archaea"/>
</dbReference>
<reference evidence="2" key="1">
    <citation type="submission" date="2012-03" db="EMBL/GenBank/DDBJ databases">
        <title>Complete genome of Caldisphaera lagunensis DSM 15908.</title>
        <authorList>
            <person name="Lucas S."/>
            <person name="Copeland A."/>
            <person name="Lapidus A."/>
            <person name="Glavina del Rio T."/>
            <person name="Dalin E."/>
            <person name="Tice H."/>
            <person name="Bruce D."/>
            <person name="Goodwin L."/>
            <person name="Pitluck S."/>
            <person name="Peters L."/>
            <person name="Mikhailova N."/>
            <person name="Teshima H."/>
            <person name="Kyrpides N."/>
            <person name="Mavromatis K."/>
            <person name="Ivanova N."/>
            <person name="Brettin T."/>
            <person name="Detter J.C."/>
            <person name="Han C."/>
            <person name="Larimer F."/>
            <person name="Land M."/>
            <person name="Hauser L."/>
            <person name="Markowitz V."/>
            <person name="Cheng J.-F."/>
            <person name="Hugenholtz P."/>
            <person name="Woyke T."/>
            <person name="Wu D."/>
            <person name="Spring S."/>
            <person name="Schroeder M."/>
            <person name="Brambilla E."/>
            <person name="Klenk H.-P."/>
            <person name="Eisen J.A."/>
        </authorList>
    </citation>
    <scope>NUCLEOTIDE SEQUENCE [LARGE SCALE GENOMIC DNA]</scope>
    <source>
        <strain evidence="2">DSM 15908 / JCM 11604 / IC-154</strain>
    </source>
</reference>
<dbReference type="OrthoDB" id="45835at2157"/>
<dbReference type="STRING" id="1056495.Calag_1062"/>
<dbReference type="Proteomes" id="UP000010469">
    <property type="component" value="Chromosome"/>
</dbReference>